<feature type="domain" description="Helicase ATP-binding" evidence="12">
    <location>
        <begin position="277"/>
        <end position="447"/>
    </location>
</feature>
<dbReference type="Gene3D" id="1.20.58.910">
    <property type="match status" value="1"/>
</dbReference>
<evidence type="ECO:0000259" key="12">
    <source>
        <dbReference type="PROSITE" id="PS51192"/>
    </source>
</evidence>
<evidence type="ECO:0000256" key="6">
    <source>
        <dbReference type="ARBA" id="ARBA00022747"/>
    </source>
</evidence>
<dbReference type="Pfam" id="PF12008">
    <property type="entry name" value="EcoR124_C"/>
    <property type="match status" value="1"/>
</dbReference>
<keyword evidence="7 13" id="KW-0255">Endonuclease</keyword>
<dbReference type="EMBL" id="VULN01000001">
    <property type="protein sequence ID" value="MSS81013.1"/>
    <property type="molecule type" value="Genomic_DNA"/>
</dbReference>
<dbReference type="PANTHER" id="PTHR30195">
    <property type="entry name" value="TYPE I SITE-SPECIFIC DEOXYRIBONUCLEASE PROTEIN SUBUNIT M AND R"/>
    <property type="match status" value="1"/>
</dbReference>
<comment type="subunit">
    <text evidence="3 11">The type I restriction/modification system is composed of three polypeptides R, M and S.</text>
</comment>
<organism evidence="13 14">
    <name type="scientific">Acidaminococcus fermentans</name>
    <dbReference type="NCBI Taxonomy" id="905"/>
    <lineage>
        <taxon>Bacteria</taxon>
        <taxon>Bacillati</taxon>
        <taxon>Bacillota</taxon>
        <taxon>Negativicutes</taxon>
        <taxon>Acidaminococcales</taxon>
        <taxon>Acidaminococcaceae</taxon>
        <taxon>Acidaminococcus</taxon>
    </lineage>
</organism>
<evidence type="ECO:0000256" key="2">
    <source>
        <dbReference type="ARBA" id="ARBA00008598"/>
    </source>
</evidence>
<dbReference type="InterPro" id="IPR004473">
    <property type="entry name" value="Restrct_endonuc_typeI_HsdR"/>
</dbReference>
<evidence type="ECO:0000256" key="10">
    <source>
        <dbReference type="ARBA" id="ARBA00023125"/>
    </source>
</evidence>
<dbReference type="SUPFAM" id="SSF52540">
    <property type="entry name" value="P-loop containing nucleoside triphosphate hydrolases"/>
    <property type="match status" value="2"/>
</dbReference>
<evidence type="ECO:0000256" key="1">
    <source>
        <dbReference type="ARBA" id="ARBA00000851"/>
    </source>
</evidence>
<dbReference type="Pfam" id="PF22679">
    <property type="entry name" value="T1R_D3-like"/>
    <property type="match status" value="1"/>
</dbReference>
<dbReference type="GO" id="GO:0003677">
    <property type="term" value="F:DNA binding"/>
    <property type="evidence" value="ECO:0007669"/>
    <property type="project" value="UniProtKB-KW"/>
</dbReference>
<dbReference type="Pfam" id="PF04313">
    <property type="entry name" value="HSDR_N"/>
    <property type="match status" value="1"/>
</dbReference>
<comment type="caution">
    <text evidence="13">The sequence shown here is derived from an EMBL/GenBank/DDBJ whole genome shotgun (WGS) entry which is preliminary data.</text>
</comment>
<name>A0A6N7VXS0_ACIFE</name>
<gene>
    <name evidence="13" type="ORF">FX155_00015</name>
</gene>
<keyword evidence="10 11" id="KW-0238">DNA-binding</keyword>
<dbReference type="GO" id="GO:0005524">
    <property type="term" value="F:ATP binding"/>
    <property type="evidence" value="ECO:0007669"/>
    <property type="project" value="UniProtKB-KW"/>
</dbReference>
<dbReference type="InterPro" id="IPR051268">
    <property type="entry name" value="Type-I_R_enzyme_R_subunit"/>
</dbReference>
<dbReference type="InterPro" id="IPR022625">
    <property type="entry name" value="TypeI_RM_Rsu_C"/>
</dbReference>
<dbReference type="InterPro" id="IPR027417">
    <property type="entry name" value="P-loop_NTPase"/>
</dbReference>
<dbReference type="GO" id="GO:0009035">
    <property type="term" value="F:type I site-specific deoxyribonuclease activity"/>
    <property type="evidence" value="ECO:0007669"/>
    <property type="project" value="UniProtKB-EC"/>
</dbReference>
<evidence type="ECO:0000256" key="8">
    <source>
        <dbReference type="ARBA" id="ARBA00022801"/>
    </source>
</evidence>
<evidence type="ECO:0000256" key="5">
    <source>
        <dbReference type="ARBA" id="ARBA00022741"/>
    </source>
</evidence>
<dbReference type="NCBIfam" id="TIGR00348">
    <property type="entry name" value="hsdR"/>
    <property type="match status" value="1"/>
</dbReference>
<dbReference type="OrthoDB" id="9758243at2"/>
<dbReference type="AlphaFoldDB" id="A0A6N7VXS0"/>
<dbReference type="Gene3D" id="3.90.1570.50">
    <property type="match status" value="1"/>
</dbReference>
<dbReference type="Pfam" id="PF18766">
    <property type="entry name" value="SWI2_SNF2"/>
    <property type="match status" value="1"/>
</dbReference>
<keyword evidence="5 11" id="KW-0547">Nucleotide-binding</keyword>
<evidence type="ECO:0000313" key="13">
    <source>
        <dbReference type="EMBL" id="MSS81013.1"/>
    </source>
</evidence>
<sequence length="1023" mass="117650">MTSYESEESMEQHLLRQLTEQQSQWTLREDLHTIQDLWDNFRRILVNNNKELFDAHPLTDGEFLQVQNQLRFPTFYDGAKWMLGENGVARVDIQREDASLGTIHPVVFKRVDVAGGSSVYEAVHQIQFPRREALDRNRRGDVTLLINGLPMIHIELKNRAHPYREAFNQIKKYLKEGVFRDIFSTLQMFVVSNGADTRYIAAAAESSLNPQFLSLWLDDKNQPQTDYLSFAREVLSIPAAHRMVSQYTVLDSERKAIILLRPYQIHAIEAVKNAVNPYTDGGTQSGFIWHTTGSGKTLTSYKTAHYLTQIPSVDKVIFVVDRKDLDNQTTGAFQAYAQYDTIDVNETDNTGDLVRKLQAKGGDVIVTTIQKLQIVMKRYPEGCDKYEKLHKLRLVFVVDECHRAVSPAAQAQLDQYFTRPLWYGFTGTPIFEQDAKNSAGNLPKTTQEQYGKCLHRYTIKEALHDGAVLGFQVEYHNTFDMEELARENHVTGWEEDQDGFSLEKALLREKILDAAYEDEGHMRQVVDFIINRSSGKLGLDRGKGNSFTAILTTSSIQQAQRYYQLFQKVKAGEVPGLEVSSSIKRKLADFPKVAITYSVTENEDNSTVNQDRMKESLQDYNEMFGTQFGLDQLNAYNANVNDRLARKKAQYQVRDAQLDLVIVVDRLLTGFDAPCLSTLFIDRKPMRSYGIIQAFSRTNRLFDSQKRFGQIVTFQVPAHFKRAVDEAMTLYSAGGGSFVQAPTWEEAEMKFREALGKLRQAAASPEAVDGLTKKQKIAFLKAFRDFDDAYGDIQVYSEFQDRDLERDYQICEEIIEGYSGKFNNVKEELKKDQDDDGDEETNIVVNYQLRCWHRDQIDEDYILKLMEATRPDESALMIADSAKNQKIFQEIAEEIERFRKTNPARAQILEEIWQEYRDNPAAFVNQSFVDVMNDRVRAKAKAIIDSFAQEWCVDPEALEFFMETYDAGKDPHDKQVNQDALKKNSHVKEYRKTHPDIGLKYWGHLLNAIRTMYVEKLQKLIEQ</sequence>
<dbReference type="SMART" id="SM00487">
    <property type="entry name" value="DEXDc"/>
    <property type="match status" value="1"/>
</dbReference>
<evidence type="ECO:0000256" key="4">
    <source>
        <dbReference type="ARBA" id="ARBA00022722"/>
    </source>
</evidence>
<evidence type="ECO:0000256" key="9">
    <source>
        <dbReference type="ARBA" id="ARBA00022840"/>
    </source>
</evidence>
<dbReference type="InterPro" id="IPR014001">
    <property type="entry name" value="Helicase_ATP-bd"/>
</dbReference>
<keyword evidence="4" id="KW-0540">Nuclease</keyword>
<dbReference type="InterPro" id="IPR055180">
    <property type="entry name" value="HsdR_RecA-like_helicase_dom_2"/>
</dbReference>
<reference evidence="13 14" key="1">
    <citation type="submission" date="2019-08" db="EMBL/GenBank/DDBJ databases">
        <title>In-depth cultivation of the pig gut microbiome towards novel bacterial diversity and tailored functional studies.</title>
        <authorList>
            <person name="Wylensek D."/>
            <person name="Hitch T.C.A."/>
            <person name="Clavel T."/>
        </authorList>
    </citation>
    <scope>NUCLEOTIDE SEQUENCE [LARGE SCALE GENOMIC DNA]</scope>
    <source>
        <strain evidence="13 14">WCA-389-WT-5B</strain>
    </source>
</reference>
<dbReference type="PANTHER" id="PTHR30195:SF16">
    <property type="entry name" value="TYPE I RESTRICTION ENZYME ENDONUCLEASE SUBUNIT"/>
    <property type="match status" value="1"/>
</dbReference>
<protein>
    <recommendedName>
        <fullName evidence="11">Type I restriction enzyme endonuclease subunit</fullName>
        <shortName evidence="11">R protein</shortName>
        <ecNumber evidence="11">3.1.21.3</ecNumber>
    </recommendedName>
    <alternativeName>
        <fullName evidence="11">Type-1 restriction enzyme R protein</fullName>
    </alternativeName>
</protein>
<dbReference type="CDD" id="cd18800">
    <property type="entry name" value="SF2_C_EcoR124I-like"/>
    <property type="match status" value="1"/>
</dbReference>
<evidence type="ECO:0000256" key="11">
    <source>
        <dbReference type="RuleBase" id="RU364115"/>
    </source>
</evidence>
<dbReference type="EC" id="3.1.21.3" evidence="11"/>
<dbReference type="GO" id="GO:0009307">
    <property type="term" value="P:DNA restriction-modification system"/>
    <property type="evidence" value="ECO:0007669"/>
    <property type="project" value="UniProtKB-KW"/>
</dbReference>
<comment type="similarity">
    <text evidence="2 11">Belongs to the HsdR family.</text>
</comment>
<dbReference type="PROSITE" id="PS51192">
    <property type="entry name" value="HELICASE_ATP_BIND_1"/>
    <property type="match status" value="1"/>
</dbReference>
<evidence type="ECO:0000313" key="14">
    <source>
        <dbReference type="Proteomes" id="UP000441455"/>
    </source>
</evidence>
<comment type="catalytic activity">
    <reaction evidence="1 11">
        <text>Endonucleolytic cleavage of DNA to give random double-stranded fragments with terminal 5'-phosphates, ATP is simultaneously hydrolyzed.</text>
        <dbReference type="EC" id="3.1.21.3"/>
    </reaction>
</comment>
<comment type="function">
    <text evidence="11">Subunit R is required for both nuclease and ATPase activities, but not for modification.</text>
</comment>
<keyword evidence="6 11" id="KW-0680">Restriction system</keyword>
<accession>A0A6N7VXS0</accession>
<dbReference type="CDD" id="cd22332">
    <property type="entry name" value="HsdR_N"/>
    <property type="match status" value="1"/>
</dbReference>
<dbReference type="Gene3D" id="3.40.50.300">
    <property type="entry name" value="P-loop containing nucleotide triphosphate hydrolases"/>
    <property type="match status" value="2"/>
</dbReference>
<dbReference type="Proteomes" id="UP000441455">
    <property type="component" value="Unassembled WGS sequence"/>
</dbReference>
<proteinExistence type="inferred from homology"/>
<keyword evidence="8 11" id="KW-0378">Hydrolase</keyword>
<dbReference type="InterPro" id="IPR040980">
    <property type="entry name" value="SWI2_SNF2"/>
</dbReference>
<dbReference type="RefSeq" id="WP_154487218.1">
    <property type="nucleotide sequence ID" value="NZ_VULN01000001.1"/>
</dbReference>
<dbReference type="InterPro" id="IPR007409">
    <property type="entry name" value="Restrct_endonuc_type1_HsdR_N"/>
</dbReference>
<keyword evidence="9 11" id="KW-0067">ATP-binding</keyword>
<evidence type="ECO:0000256" key="3">
    <source>
        <dbReference type="ARBA" id="ARBA00011296"/>
    </source>
</evidence>
<evidence type="ECO:0000256" key="7">
    <source>
        <dbReference type="ARBA" id="ARBA00022759"/>
    </source>
</evidence>